<reference evidence="2 3" key="1">
    <citation type="submission" date="2015-04" db="EMBL/GenBank/DDBJ databases">
        <title>Lasius niger genome sequencing.</title>
        <authorList>
            <person name="Konorov E.A."/>
            <person name="Nikitin M.A."/>
            <person name="Kirill M.V."/>
            <person name="Chang P."/>
        </authorList>
    </citation>
    <scope>NUCLEOTIDE SEQUENCE [LARGE SCALE GENOMIC DNA]</scope>
    <source>
        <tissue evidence="2">Whole</tissue>
    </source>
</reference>
<gene>
    <name evidence="2" type="ORF">RF55_16265</name>
</gene>
<protein>
    <submittedName>
        <fullName evidence="2">Uncharacterized protein</fullName>
    </submittedName>
</protein>
<feature type="region of interest" description="Disordered" evidence="1">
    <location>
        <begin position="121"/>
        <end position="144"/>
    </location>
</feature>
<dbReference type="EMBL" id="LBMM01014221">
    <property type="protein sequence ID" value="KMQ85272.1"/>
    <property type="molecule type" value="Genomic_DNA"/>
</dbReference>
<evidence type="ECO:0000256" key="1">
    <source>
        <dbReference type="SAM" id="MobiDB-lite"/>
    </source>
</evidence>
<evidence type="ECO:0000313" key="2">
    <source>
        <dbReference type="EMBL" id="KMQ85272.1"/>
    </source>
</evidence>
<dbReference type="PaxDb" id="67767-A0A0J7K4M0"/>
<feature type="non-terminal residue" evidence="2">
    <location>
        <position position="201"/>
    </location>
</feature>
<comment type="caution">
    <text evidence="2">The sequence shown here is derived from an EMBL/GenBank/DDBJ whole genome shotgun (WGS) entry which is preliminary data.</text>
</comment>
<organism evidence="2 3">
    <name type="scientific">Lasius niger</name>
    <name type="common">Black garden ant</name>
    <dbReference type="NCBI Taxonomy" id="67767"/>
    <lineage>
        <taxon>Eukaryota</taxon>
        <taxon>Metazoa</taxon>
        <taxon>Ecdysozoa</taxon>
        <taxon>Arthropoda</taxon>
        <taxon>Hexapoda</taxon>
        <taxon>Insecta</taxon>
        <taxon>Pterygota</taxon>
        <taxon>Neoptera</taxon>
        <taxon>Endopterygota</taxon>
        <taxon>Hymenoptera</taxon>
        <taxon>Apocrita</taxon>
        <taxon>Aculeata</taxon>
        <taxon>Formicoidea</taxon>
        <taxon>Formicidae</taxon>
        <taxon>Formicinae</taxon>
        <taxon>Lasius</taxon>
        <taxon>Lasius</taxon>
    </lineage>
</organism>
<dbReference type="OrthoDB" id="7553667at2759"/>
<dbReference type="Proteomes" id="UP000036403">
    <property type="component" value="Unassembled WGS sequence"/>
</dbReference>
<name>A0A0J7K4M0_LASNI</name>
<dbReference type="AlphaFoldDB" id="A0A0J7K4M0"/>
<proteinExistence type="predicted"/>
<sequence length="201" mass="23444">MTFPELHATLRTDKDFILQLQQEHHKGNTPLEKIGIGLQDALYSVVKFNAKFNNKEDNETYSVIPTIWLKDNKYTYWPKKNVRNCIIKRKPPRNDWTLYPVTIIAKYDLYEHALKKEKRLMDDKNTTESENNLGRGLRQKKPSQCFAEENDDANQNVREKNHLAILHTENIPVIIDETGNNTIPVVVNEIGNNNIHLLDNH</sequence>
<evidence type="ECO:0000313" key="3">
    <source>
        <dbReference type="Proteomes" id="UP000036403"/>
    </source>
</evidence>
<accession>A0A0J7K4M0</accession>
<keyword evidence="3" id="KW-1185">Reference proteome</keyword>